<protein>
    <submittedName>
        <fullName evidence="3">YceI family protein</fullName>
    </submittedName>
</protein>
<feature type="domain" description="Lipid/polyisoprenoid-binding YceI-like" evidence="2">
    <location>
        <begin position="18"/>
        <end position="175"/>
    </location>
</feature>
<comment type="similarity">
    <text evidence="1">Belongs to the UPF0312 family.</text>
</comment>
<dbReference type="PANTHER" id="PTHR34406:SF1">
    <property type="entry name" value="PROTEIN YCEI"/>
    <property type="match status" value="1"/>
</dbReference>
<dbReference type="RefSeq" id="WP_113642158.1">
    <property type="nucleotide sequence ID" value="NZ_SWMS01000003.1"/>
</dbReference>
<dbReference type="Gene3D" id="2.40.128.110">
    <property type="entry name" value="Lipid/polyisoprenoid-binding, YceI-like"/>
    <property type="match status" value="1"/>
</dbReference>
<evidence type="ECO:0000259" key="2">
    <source>
        <dbReference type="SMART" id="SM00867"/>
    </source>
</evidence>
<evidence type="ECO:0000313" key="4">
    <source>
        <dbReference type="Proteomes" id="UP000309992"/>
    </source>
</evidence>
<evidence type="ECO:0000256" key="1">
    <source>
        <dbReference type="ARBA" id="ARBA00008812"/>
    </source>
</evidence>
<gene>
    <name evidence="3" type="ORF">FCN18_07805</name>
</gene>
<dbReference type="EMBL" id="SWMS01000003">
    <property type="protein sequence ID" value="TKG72159.1"/>
    <property type="molecule type" value="Genomic_DNA"/>
</dbReference>
<dbReference type="SMART" id="SM00867">
    <property type="entry name" value="YceI"/>
    <property type="match status" value="1"/>
</dbReference>
<organism evidence="3 4">
    <name type="scientific">Prauserella endophytica</name>
    <dbReference type="NCBI Taxonomy" id="1592324"/>
    <lineage>
        <taxon>Bacteria</taxon>
        <taxon>Bacillati</taxon>
        <taxon>Actinomycetota</taxon>
        <taxon>Actinomycetes</taxon>
        <taxon>Pseudonocardiales</taxon>
        <taxon>Pseudonocardiaceae</taxon>
        <taxon>Prauserella</taxon>
        <taxon>Prauserella coralliicola group</taxon>
    </lineage>
</organism>
<name>A0ABY2S8B2_9PSEU</name>
<proteinExistence type="inferred from homology"/>
<comment type="caution">
    <text evidence="3">The sequence shown here is derived from an EMBL/GenBank/DDBJ whole genome shotgun (WGS) entry which is preliminary data.</text>
</comment>
<evidence type="ECO:0000313" key="3">
    <source>
        <dbReference type="EMBL" id="TKG72159.1"/>
    </source>
</evidence>
<dbReference type="PANTHER" id="PTHR34406">
    <property type="entry name" value="PROTEIN YCEI"/>
    <property type="match status" value="1"/>
</dbReference>
<dbReference type="InterPro" id="IPR036761">
    <property type="entry name" value="TTHA0802/YceI-like_sf"/>
</dbReference>
<dbReference type="SUPFAM" id="SSF101874">
    <property type="entry name" value="YceI-like"/>
    <property type="match status" value="1"/>
</dbReference>
<accession>A0ABY2S8B2</accession>
<dbReference type="Proteomes" id="UP000309992">
    <property type="component" value="Unassembled WGS sequence"/>
</dbReference>
<sequence length="179" mass="19224">MSDPAATTDTVEIPAEGGYRIDPENSTITFVTRHLFGLAPVRGSFALGDGHIEVAEPVTESSARAAIPAASVDTRNAARDTTVRSAQYLNAENHPRIGFVSTGLDHGDGGWILHGELTVRGTTRPLDVRVERLRAEGGRIRLRASAEVDRYAFGITAMKGMTGRRLTLTLDVTAVRSPE</sequence>
<reference evidence="3 4" key="1">
    <citation type="journal article" date="2015" name="Antonie Van Leeuwenhoek">
        <title>Prauserella endophytica sp. nov., an endophytic actinobacterium isolated from Tamarix taklamakanensis.</title>
        <authorList>
            <person name="Liu J.M."/>
            <person name="Habden X."/>
            <person name="Guo L."/>
            <person name="Tuo L."/>
            <person name="Jiang Z.K."/>
            <person name="Liu S.W."/>
            <person name="Liu X.F."/>
            <person name="Chen L."/>
            <person name="Li R.F."/>
            <person name="Zhang Y.Q."/>
            <person name="Sun C.H."/>
        </authorList>
    </citation>
    <scope>NUCLEOTIDE SEQUENCE [LARGE SCALE GENOMIC DNA]</scope>
    <source>
        <strain evidence="3 4">CGMCC 4.7182</strain>
    </source>
</reference>
<keyword evidence="4" id="KW-1185">Reference proteome</keyword>
<dbReference type="Pfam" id="PF04264">
    <property type="entry name" value="YceI"/>
    <property type="match status" value="1"/>
</dbReference>
<dbReference type="InterPro" id="IPR007372">
    <property type="entry name" value="Lipid/polyisoprenoid-bd_YceI"/>
</dbReference>